<dbReference type="RefSeq" id="WP_165336760.1">
    <property type="nucleotide sequence ID" value="NZ_JAAKZW010000316.1"/>
</dbReference>
<organism evidence="4 5">
    <name type="scientific">Streptomyces mesophilus</name>
    <dbReference type="NCBI Taxonomy" id="1775132"/>
    <lineage>
        <taxon>Bacteria</taxon>
        <taxon>Bacillati</taxon>
        <taxon>Actinomycetota</taxon>
        <taxon>Actinomycetes</taxon>
        <taxon>Kitasatosporales</taxon>
        <taxon>Streptomycetaceae</taxon>
        <taxon>Streptomyces</taxon>
    </lineage>
</organism>
<evidence type="ECO:0000259" key="3">
    <source>
        <dbReference type="Pfam" id="PF10756"/>
    </source>
</evidence>
<keyword evidence="2" id="KW-0472">Membrane</keyword>
<evidence type="ECO:0000313" key="5">
    <source>
        <dbReference type="Proteomes" id="UP000481109"/>
    </source>
</evidence>
<proteinExistence type="predicted"/>
<evidence type="ECO:0000256" key="1">
    <source>
        <dbReference type="SAM" id="MobiDB-lite"/>
    </source>
</evidence>
<keyword evidence="5" id="KW-1185">Reference proteome</keyword>
<dbReference type="Pfam" id="PF10756">
    <property type="entry name" value="bPH_6"/>
    <property type="match status" value="1"/>
</dbReference>
<comment type="caution">
    <text evidence="4">The sequence shown here is derived from an EMBL/GenBank/DDBJ whole genome shotgun (WGS) entry which is preliminary data.</text>
</comment>
<feature type="transmembrane region" description="Helical" evidence="2">
    <location>
        <begin position="199"/>
        <end position="220"/>
    </location>
</feature>
<feature type="transmembrane region" description="Helical" evidence="2">
    <location>
        <begin position="63"/>
        <end position="85"/>
    </location>
</feature>
<keyword evidence="2" id="KW-1133">Transmembrane helix</keyword>
<evidence type="ECO:0000313" key="4">
    <source>
        <dbReference type="EMBL" id="NGO81362.1"/>
    </source>
</evidence>
<evidence type="ECO:0000256" key="2">
    <source>
        <dbReference type="SAM" id="Phobius"/>
    </source>
</evidence>
<accession>A0A6G4XW03</accession>
<feature type="region of interest" description="Disordered" evidence="1">
    <location>
        <begin position="1"/>
        <end position="24"/>
    </location>
</feature>
<name>A0A6G4XW03_9ACTN</name>
<dbReference type="AlphaFoldDB" id="A0A6G4XW03"/>
<protein>
    <submittedName>
        <fullName evidence="4">PH domain-containing protein</fullName>
    </submittedName>
</protein>
<dbReference type="InterPro" id="IPR019692">
    <property type="entry name" value="CFP-6_PH"/>
</dbReference>
<sequence>MSSPDESETPRPEPAENRASAETATPDRVFRSGAGIAGGVLLLGLGGWLGGDALLRGSGMAPWRALAALIALAPLVVAFTVRPAVYANNQRLKIRNPFRTIVLPWASVDDVKAAYSCEVLSGAEKYQLWAIPVSLRARKSANRRQARAAAADPSGRTSALDTPDRSTRASADQAVDDLRELAERHGREAGAQGPVEVRWAYEILAPLVAGTILLAILALVG</sequence>
<gene>
    <name evidence="4" type="ORF">G6045_37740</name>
</gene>
<feature type="domain" description="Low molecular weight protein antigen 6 PH" evidence="3">
    <location>
        <begin position="82"/>
        <end position="151"/>
    </location>
</feature>
<feature type="transmembrane region" description="Helical" evidence="2">
    <location>
        <begin position="33"/>
        <end position="51"/>
    </location>
</feature>
<dbReference type="Proteomes" id="UP000481109">
    <property type="component" value="Unassembled WGS sequence"/>
</dbReference>
<dbReference type="EMBL" id="JAAKZW010000316">
    <property type="protein sequence ID" value="NGO81362.1"/>
    <property type="molecule type" value="Genomic_DNA"/>
</dbReference>
<keyword evidence="2" id="KW-0812">Transmembrane</keyword>
<feature type="region of interest" description="Disordered" evidence="1">
    <location>
        <begin position="144"/>
        <end position="172"/>
    </location>
</feature>
<reference evidence="4 5" key="1">
    <citation type="submission" date="2020-02" db="EMBL/GenBank/DDBJ databases">
        <title>Whole-genome analyses of novel actinobacteria.</title>
        <authorList>
            <person name="Sahin N."/>
            <person name="Tokatli A."/>
        </authorList>
    </citation>
    <scope>NUCLEOTIDE SEQUENCE [LARGE SCALE GENOMIC DNA]</scope>
    <source>
        <strain evidence="4 5">YC504</strain>
    </source>
</reference>